<evidence type="ECO:0000313" key="2">
    <source>
        <dbReference type="EMBL" id="EEP28736.1"/>
    </source>
</evidence>
<reference evidence="2" key="1">
    <citation type="submission" date="2009-04" db="EMBL/GenBank/DDBJ databases">
        <authorList>
            <person name="Weinstock G."/>
            <person name="Sodergren E."/>
            <person name="Clifton S."/>
            <person name="Fulton L."/>
            <person name="Fulton B."/>
            <person name="Courtney L."/>
            <person name="Fronick C."/>
            <person name="Harrison M."/>
            <person name="Strong C."/>
            <person name="Farmer C."/>
            <person name="Delahaunty K."/>
            <person name="Markovic C."/>
            <person name="Hall O."/>
            <person name="Minx P."/>
            <person name="Tomlinson C."/>
            <person name="Mitreva M."/>
            <person name="Nelson J."/>
            <person name="Hou S."/>
            <person name="Wollam A."/>
            <person name="Pepin K.H."/>
            <person name="Johnson M."/>
            <person name="Bhonagiri V."/>
            <person name="Nash W.E."/>
            <person name="Warren W."/>
            <person name="Chinwalla A."/>
            <person name="Mardis E.R."/>
            <person name="Wilson R.K."/>
        </authorList>
    </citation>
    <scope>NUCLEOTIDE SEQUENCE [LARGE SCALE GENOMIC DNA]</scope>
    <source>
        <strain evidence="2">DSM 14600</strain>
    </source>
</reference>
<accession>C4G8B0</accession>
<dbReference type="HOGENOM" id="CLU_124456_3_0_9"/>
<evidence type="ECO:0000313" key="3">
    <source>
        <dbReference type="Proteomes" id="UP000003494"/>
    </source>
</evidence>
<dbReference type="InterPro" id="IPR002716">
    <property type="entry name" value="PIN_dom"/>
</dbReference>
<dbReference type="InterPro" id="IPR029060">
    <property type="entry name" value="PIN-like_dom_sf"/>
</dbReference>
<dbReference type="AlphaFoldDB" id="C4G8B0"/>
<feature type="domain" description="PIN" evidence="1">
    <location>
        <begin position="2"/>
        <end position="117"/>
    </location>
</feature>
<sequence>MRALVDTCVIIDALQSREPFNRSAEAIFRLAAEGQMDGFLSAKSVTDIYYLTHRLTHDDEKTREIISKILTLFDLADTLGVDCKKALISQMSDYEDAVMAETALRLKMDCIVTRNVRDYRKAGLAVLTPEELAG</sequence>
<comment type="caution">
    <text evidence="2">The sequence shown here is derived from an EMBL/GenBank/DDBJ whole genome shotgun (WGS) entry which is preliminary data.</text>
</comment>
<keyword evidence="3" id="KW-1185">Reference proteome</keyword>
<dbReference type="eggNOG" id="COG1848">
    <property type="taxonomic scope" value="Bacteria"/>
</dbReference>
<dbReference type="Pfam" id="PF13470">
    <property type="entry name" value="PIN_3"/>
    <property type="match status" value="1"/>
</dbReference>
<dbReference type="EMBL" id="ACIP02000001">
    <property type="protein sequence ID" value="EEP28736.1"/>
    <property type="molecule type" value="Genomic_DNA"/>
</dbReference>
<dbReference type="RefSeq" id="WP_006905124.1">
    <property type="nucleotide sequence ID" value="NZ_GG665866.1"/>
</dbReference>
<organism evidence="2 3">
    <name type="scientific">Shuttleworthella satelles DSM 14600</name>
    <dbReference type="NCBI Taxonomy" id="626523"/>
    <lineage>
        <taxon>Bacteria</taxon>
        <taxon>Bacillati</taxon>
        <taxon>Bacillota</taxon>
        <taxon>Clostridia</taxon>
        <taxon>Lachnospirales</taxon>
        <taxon>Lachnospiraceae</taxon>
        <taxon>Shuttleworthella</taxon>
    </lineage>
</organism>
<proteinExistence type="predicted"/>
<name>C4G8B0_9FIRM</name>
<dbReference type="STRING" id="626523.GCWU000342_00077"/>
<dbReference type="Gene3D" id="3.40.50.1010">
    <property type="entry name" value="5'-nuclease"/>
    <property type="match status" value="1"/>
</dbReference>
<dbReference type="Proteomes" id="UP000003494">
    <property type="component" value="Unassembled WGS sequence"/>
</dbReference>
<evidence type="ECO:0000259" key="1">
    <source>
        <dbReference type="Pfam" id="PF13470"/>
    </source>
</evidence>
<dbReference type="SUPFAM" id="SSF88723">
    <property type="entry name" value="PIN domain-like"/>
    <property type="match status" value="1"/>
</dbReference>
<protein>
    <submittedName>
        <fullName evidence="2">PIN domain protein</fullName>
    </submittedName>
</protein>
<gene>
    <name evidence="2" type="ORF">GCWU000342_00077</name>
</gene>